<dbReference type="AlphaFoldDB" id="A0A166AZL6"/>
<gene>
    <name evidence="10" type="ORF">FIBSPDRAFT_799352</name>
</gene>
<evidence type="ECO:0000256" key="6">
    <source>
        <dbReference type="ARBA" id="ARBA00049654"/>
    </source>
</evidence>
<keyword evidence="1" id="KW-0597">Phosphoprotein</keyword>
<dbReference type="STRING" id="436010.A0A166AZL6"/>
<evidence type="ECO:0000259" key="9">
    <source>
        <dbReference type="PROSITE" id="PS51083"/>
    </source>
</evidence>
<keyword evidence="2" id="KW-0479">Metal-binding</keyword>
<sequence>MICVDRLSCSKPQPMADIHPSSSTTLSNNLTEAKHEAKPPPPCAICRHASIYTCPRCAMRTCSLICSTEHKTRVACSGVRDRAKFVPMNAYGWGTMMDDFVFLEDVGRKVGEWGGEIGRGGFAVRGAERGRGRGRGRGNGRGGRGGGGGGAPKTKQDVLRQQLSLRDIDMELLPIGMERKKLNKSLWDYKKQAALFTIEFRFHAPADPSAPSSQPRRPTYSFLTHKNHYDTPLLALLQSKIRASKPQNDSLPAWVPLLVLPDADEPTSFTPPLCLISVHTDPRTGLRPQSTFYKMDPSQKLSVLLRNMTFVEFPTIDVWEEGDAKFGGTIVDAAGGVKRYADGSADGDRKAKRQKLDVRAGKKAIQGLLGDYGSDGDEDKMEEENVMAALGAYASGEDEPEVDVAGADGTDDDDDTPDAELTAEQLLQLVQQANALDAQRAGGGEDQVDWGDSENEE</sequence>
<keyword evidence="11" id="KW-1185">Reference proteome</keyword>
<reference evidence="10 11" key="1">
    <citation type="journal article" date="2016" name="Mol. Biol. Evol.">
        <title>Comparative Genomics of Early-Diverging Mushroom-Forming Fungi Provides Insights into the Origins of Lignocellulose Decay Capabilities.</title>
        <authorList>
            <person name="Nagy L.G."/>
            <person name="Riley R."/>
            <person name="Tritt A."/>
            <person name="Adam C."/>
            <person name="Daum C."/>
            <person name="Floudas D."/>
            <person name="Sun H."/>
            <person name="Yadav J.S."/>
            <person name="Pangilinan J."/>
            <person name="Larsson K.H."/>
            <person name="Matsuura K."/>
            <person name="Barry K."/>
            <person name="Labutti K."/>
            <person name="Kuo R."/>
            <person name="Ohm R.A."/>
            <person name="Bhattacharya S.S."/>
            <person name="Shirouzu T."/>
            <person name="Yoshinaga Y."/>
            <person name="Martin F.M."/>
            <person name="Grigoriev I.V."/>
            <person name="Hibbett D.S."/>
        </authorList>
    </citation>
    <scope>NUCLEOTIDE SEQUENCE [LARGE SCALE GENOMIC DNA]</scope>
    <source>
        <strain evidence="10 11">CBS 109695</strain>
    </source>
</reference>
<dbReference type="PANTHER" id="PTHR13483">
    <property type="entry name" value="BOX C_D SNORNA PROTEIN 1-RELATED"/>
    <property type="match status" value="1"/>
</dbReference>
<comment type="similarity">
    <text evidence="6">Belongs to the BCD1 family.</text>
</comment>
<evidence type="ECO:0000256" key="4">
    <source>
        <dbReference type="ARBA" id="ARBA00022833"/>
    </source>
</evidence>
<dbReference type="Proteomes" id="UP000076532">
    <property type="component" value="Unassembled WGS sequence"/>
</dbReference>
<dbReference type="Gene3D" id="3.30.60.190">
    <property type="match status" value="1"/>
</dbReference>
<protein>
    <recommendedName>
        <fullName evidence="9">HIT-type domain-containing protein</fullName>
    </recommendedName>
</protein>
<dbReference type="GO" id="GO:0070761">
    <property type="term" value="C:pre-snoRNP complex"/>
    <property type="evidence" value="ECO:0007669"/>
    <property type="project" value="TreeGrafter"/>
</dbReference>
<dbReference type="Pfam" id="PF04438">
    <property type="entry name" value="zf-HIT"/>
    <property type="match status" value="1"/>
</dbReference>
<dbReference type="Pfam" id="PF25790">
    <property type="entry name" value="BCD1"/>
    <property type="match status" value="1"/>
</dbReference>
<dbReference type="GO" id="GO:0008270">
    <property type="term" value="F:zinc ion binding"/>
    <property type="evidence" value="ECO:0007669"/>
    <property type="project" value="UniProtKB-UniRule"/>
</dbReference>
<feature type="region of interest" description="Disordered" evidence="8">
    <location>
        <begin position="125"/>
        <end position="156"/>
    </location>
</feature>
<feature type="domain" description="HIT-type" evidence="9">
    <location>
        <begin position="43"/>
        <end position="76"/>
    </location>
</feature>
<proteinExistence type="inferred from homology"/>
<dbReference type="GO" id="GO:0048254">
    <property type="term" value="P:snoRNA localization"/>
    <property type="evidence" value="ECO:0007669"/>
    <property type="project" value="TreeGrafter"/>
</dbReference>
<accession>A0A166AZL6</accession>
<evidence type="ECO:0000256" key="5">
    <source>
        <dbReference type="ARBA" id="ARBA00049598"/>
    </source>
</evidence>
<evidence type="ECO:0000256" key="3">
    <source>
        <dbReference type="ARBA" id="ARBA00022771"/>
    </source>
</evidence>
<evidence type="ECO:0000256" key="7">
    <source>
        <dbReference type="PROSITE-ProRule" id="PRU00453"/>
    </source>
</evidence>
<keyword evidence="3 7" id="KW-0863">Zinc-finger</keyword>
<dbReference type="GO" id="GO:0005634">
    <property type="term" value="C:nucleus"/>
    <property type="evidence" value="ECO:0007669"/>
    <property type="project" value="TreeGrafter"/>
</dbReference>
<feature type="compositionally biased region" description="Acidic residues" evidence="8">
    <location>
        <begin position="409"/>
        <end position="418"/>
    </location>
</feature>
<dbReference type="InterPro" id="IPR007529">
    <property type="entry name" value="Znf_HIT"/>
</dbReference>
<dbReference type="SUPFAM" id="SSF144232">
    <property type="entry name" value="HIT/MYND zinc finger-like"/>
    <property type="match status" value="1"/>
</dbReference>
<keyword evidence="4" id="KW-0862">Zinc</keyword>
<name>A0A166AZL6_9AGAM</name>
<dbReference type="InterPro" id="IPR057721">
    <property type="entry name" value="BCD1_alpha/beta"/>
</dbReference>
<dbReference type="GO" id="GO:0000492">
    <property type="term" value="P:box C/D snoRNP assembly"/>
    <property type="evidence" value="ECO:0007669"/>
    <property type="project" value="TreeGrafter"/>
</dbReference>
<evidence type="ECO:0000313" key="10">
    <source>
        <dbReference type="EMBL" id="KZP12125.1"/>
    </source>
</evidence>
<feature type="compositionally biased region" description="Gly residues" evidence="8">
    <location>
        <begin position="139"/>
        <end position="151"/>
    </location>
</feature>
<organism evidence="10 11">
    <name type="scientific">Athelia psychrophila</name>
    <dbReference type="NCBI Taxonomy" id="1759441"/>
    <lineage>
        <taxon>Eukaryota</taxon>
        <taxon>Fungi</taxon>
        <taxon>Dikarya</taxon>
        <taxon>Basidiomycota</taxon>
        <taxon>Agaricomycotina</taxon>
        <taxon>Agaricomycetes</taxon>
        <taxon>Agaricomycetidae</taxon>
        <taxon>Atheliales</taxon>
        <taxon>Atheliaceae</taxon>
        <taxon>Athelia</taxon>
    </lineage>
</organism>
<feature type="region of interest" description="Disordered" evidence="8">
    <location>
        <begin position="392"/>
        <end position="419"/>
    </location>
</feature>
<comment type="function">
    <text evidence="5">Required for box C/D snoRNAs accumulation involved in snoRNA processing, snoRNA transport to the nucleolus and ribosome biogenesis.</text>
</comment>
<dbReference type="OrthoDB" id="272357at2759"/>
<dbReference type="CDD" id="cd23023">
    <property type="entry name" value="zf-HIT_BCD1"/>
    <property type="match status" value="1"/>
</dbReference>
<feature type="region of interest" description="Disordered" evidence="8">
    <location>
        <begin position="434"/>
        <end position="457"/>
    </location>
</feature>
<dbReference type="EMBL" id="KV417652">
    <property type="protein sequence ID" value="KZP12125.1"/>
    <property type="molecule type" value="Genomic_DNA"/>
</dbReference>
<feature type="compositionally biased region" description="Acidic residues" evidence="8">
    <location>
        <begin position="446"/>
        <end position="457"/>
    </location>
</feature>
<evidence type="ECO:0000256" key="8">
    <source>
        <dbReference type="SAM" id="MobiDB-lite"/>
    </source>
</evidence>
<feature type="non-terminal residue" evidence="10">
    <location>
        <position position="457"/>
    </location>
</feature>
<evidence type="ECO:0000313" key="11">
    <source>
        <dbReference type="Proteomes" id="UP000076532"/>
    </source>
</evidence>
<evidence type="ECO:0000256" key="2">
    <source>
        <dbReference type="ARBA" id="ARBA00022723"/>
    </source>
</evidence>
<dbReference type="PROSITE" id="PS51083">
    <property type="entry name" value="ZF_HIT"/>
    <property type="match status" value="1"/>
</dbReference>
<evidence type="ECO:0000256" key="1">
    <source>
        <dbReference type="ARBA" id="ARBA00022553"/>
    </source>
</evidence>
<dbReference type="PANTHER" id="PTHR13483:SF3">
    <property type="entry name" value="BOX C_D SNORNA PROTEIN 1"/>
    <property type="match status" value="1"/>
</dbReference>
<dbReference type="GO" id="GO:0000463">
    <property type="term" value="P:maturation of LSU-rRNA from tricistronic rRNA transcript (SSU-rRNA, 5.8S rRNA, LSU-rRNA)"/>
    <property type="evidence" value="ECO:0007669"/>
    <property type="project" value="TreeGrafter"/>
</dbReference>
<dbReference type="InterPro" id="IPR051639">
    <property type="entry name" value="BCD1"/>
</dbReference>